<dbReference type="HOGENOM" id="CLU_108499_0_0_11"/>
<sequence>MLSDRQYDSRVRIGIITVITVLVFSPVIMAGSTNILRYIQDMRATSVSMVDEFQGLLDTDHPPFGEKPANFIPGLSLPEWWPADPIPAERVPAVKKAISVYNSRIRKLYPGWTVTYESVKRAYGRNLAYNIRHRWQLGRKEKQFVVWCRNDADLVYRHPVVMQDELHHKNERVEYPPTNFDYVNDTSGKYKDYTFWSSWDDIDTDYY</sequence>
<evidence type="ECO:0000256" key="1">
    <source>
        <dbReference type="SAM" id="Phobius"/>
    </source>
</evidence>
<accession>J0D585</accession>
<protein>
    <submittedName>
        <fullName evidence="2">Uncharacterized protein</fullName>
    </submittedName>
</protein>
<keyword evidence="1" id="KW-0472">Membrane</keyword>
<dbReference type="AlphaFoldDB" id="J0D585"/>
<evidence type="ECO:0000313" key="2">
    <source>
        <dbReference type="EMBL" id="EJD65125.1"/>
    </source>
</evidence>
<organism evidence="2 3">
    <name type="scientific">Scardovia wiggsiae F0424</name>
    <dbReference type="NCBI Taxonomy" id="857290"/>
    <lineage>
        <taxon>Bacteria</taxon>
        <taxon>Bacillati</taxon>
        <taxon>Actinomycetota</taxon>
        <taxon>Actinomycetes</taxon>
        <taxon>Bifidobacteriales</taxon>
        <taxon>Bifidobacteriaceae</taxon>
        <taxon>Scardovia</taxon>
    </lineage>
</organism>
<comment type="caution">
    <text evidence="2">The sequence shown here is derived from an EMBL/GenBank/DDBJ whole genome shotgun (WGS) entry which is preliminary data.</text>
</comment>
<evidence type="ECO:0000313" key="3">
    <source>
        <dbReference type="Proteomes" id="UP000006415"/>
    </source>
</evidence>
<feature type="transmembrane region" description="Helical" evidence="1">
    <location>
        <begin position="12"/>
        <end position="36"/>
    </location>
</feature>
<keyword evidence="1" id="KW-0812">Transmembrane</keyword>
<dbReference type="Proteomes" id="UP000006415">
    <property type="component" value="Unassembled WGS sequence"/>
</dbReference>
<name>J0D585_9BIFI</name>
<reference evidence="2 3" key="1">
    <citation type="submission" date="2012-01" db="EMBL/GenBank/DDBJ databases">
        <title>The Genome Sequence of Scardovia wiggsiae F0424.</title>
        <authorList>
            <consortium name="The Broad Institute Genome Sequencing Platform"/>
            <person name="Earl A."/>
            <person name="Ward D."/>
            <person name="Feldgarden M."/>
            <person name="Gevers D."/>
            <person name="Izard J."/>
            <person name="Ganesan A."/>
            <person name="Baranova O.V."/>
            <person name="Blanton J.M."/>
            <person name="Tanner A.C."/>
            <person name="Mathney J."/>
            <person name="Dewhirst F.E."/>
            <person name="Young S.K."/>
            <person name="Zeng Q."/>
            <person name="Gargeya S."/>
            <person name="Fitzgerald M."/>
            <person name="Haas B."/>
            <person name="Abouelleil A."/>
            <person name="Alvarado L."/>
            <person name="Arachchi H.M."/>
            <person name="Berlin A."/>
            <person name="Chapman S.B."/>
            <person name="Gearin G."/>
            <person name="Goldberg J."/>
            <person name="Griggs A."/>
            <person name="Gujja S."/>
            <person name="Hansen M."/>
            <person name="Heiman D."/>
            <person name="Howarth C."/>
            <person name="Larimer J."/>
            <person name="Lui A."/>
            <person name="MacDonald P.J.P."/>
            <person name="McCowen C."/>
            <person name="Montmayeur A."/>
            <person name="Murphy C."/>
            <person name="Neiman D."/>
            <person name="Pearson M."/>
            <person name="Priest M."/>
            <person name="Roberts A."/>
            <person name="Saif S."/>
            <person name="Shea T."/>
            <person name="Sisk P."/>
            <person name="Stolte C."/>
            <person name="Sykes S."/>
            <person name="Wortman J."/>
            <person name="Nusbaum C."/>
            <person name="Birren B."/>
        </authorList>
    </citation>
    <scope>NUCLEOTIDE SEQUENCE [LARGE SCALE GENOMIC DNA]</scope>
    <source>
        <strain evidence="2 3">F0424</strain>
    </source>
</reference>
<proteinExistence type="predicted"/>
<dbReference type="EMBL" id="AGZS01000002">
    <property type="protein sequence ID" value="EJD65125.1"/>
    <property type="molecule type" value="Genomic_DNA"/>
</dbReference>
<gene>
    <name evidence="2" type="ORF">HMPREF9156_00569</name>
</gene>
<keyword evidence="3" id="KW-1185">Reference proteome</keyword>
<dbReference type="STRING" id="857290.HMPREF9156_00569"/>
<keyword evidence="1" id="KW-1133">Transmembrane helix</keyword>